<organism evidence="3 4">
    <name type="scientific">Nocardioides bizhenqiangii</name>
    <dbReference type="NCBI Taxonomy" id="3095076"/>
    <lineage>
        <taxon>Bacteria</taxon>
        <taxon>Bacillati</taxon>
        <taxon>Actinomycetota</taxon>
        <taxon>Actinomycetes</taxon>
        <taxon>Propionibacteriales</taxon>
        <taxon>Nocardioidaceae</taxon>
        <taxon>Nocardioides</taxon>
    </lineage>
</organism>
<evidence type="ECO:0000256" key="1">
    <source>
        <dbReference type="SAM" id="MobiDB-lite"/>
    </source>
</evidence>
<feature type="region of interest" description="Disordered" evidence="1">
    <location>
        <begin position="71"/>
        <end position="92"/>
    </location>
</feature>
<sequence length="314" mass="33714">MSIPTDDLRTHLARELDDLGPGPDLVAEAAARGASAVRRRRALGGATLAVAAVVGGVAAVGLLAGGDDARPAKEDLPIAEDSTPPSPWDPLADGHVTEQEWDRTVSEALSASLPDRYGTVAPIQTDFDVQMFGTQGGDPRLQLNVRASGWHRSEDPQAYRQDQSCAAINQARELYSCHEVAFGDGWFAIVATDLLPPGNRSYAEGERVEIPPYDPDNIPEDWAFATELHLMNEGVSFRLGTGELGWDGISGNDPAGITDQELLAAAQEPAFLEMVEVAVQWWYDEPAPEPVEIEGELIPVMTGKGQQVPPKFPS</sequence>
<evidence type="ECO:0000313" key="4">
    <source>
        <dbReference type="Proteomes" id="UP001327225"/>
    </source>
</evidence>
<gene>
    <name evidence="3" type="ORF">SHK19_19390</name>
</gene>
<name>A0ABZ0ZQQ9_9ACTN</name>
<keyword evidence="2" id="KW-0812">Transmembrane</keyword>
<keyword evidence="4" id="KW-1185">Reference proteome</keyword>
<dbReference type="RefSeq" id="WP_322454763.1">
    <property type="nucleotide sequence ID" value="NZ_CP141059.1"/>
</dbReference>
<protein>
    <submittedName>
        <fullName evidence="3">Uncharacterized protein</fullName>
    </submittedName>
</protein>
<evidence type="ECO:0000313" key="3">
    <source>
        <dbReference type="EMBL" id="WQQ26114.1"/>
    </source>
</evidence>
<feature type="transmembrane region" description="Helical" evidence="2">
    <location>
        <begin position="42"/>
        <end position="64"/>
    </location>
</feature>
<reference evidence="4" key="1">
    <citation type="submission" date="2023-12" db="EMBL/GenBank/DDBJ databases">
        <title>Novel species in genus Nocardioides.</title>
        <authorList>
            <person name="Zhou H."/>
        </authorList>
    </citation>
    <scope>NUCLEOTIDE SEQUENCE [LARGE SCALE GENOMIC DNA]</scope>
    <source>
        <strain evidence="4">HM61</strain>
    </source>
</reference>
<keyword evidence="2" id="KW-0472">Membrane</keyword>
<evidence type="ECO:0000256" key="2">
    <source>
        <dbReference type="SAM" id="Phobius"/>
    </source>
</evidence>
<dbReference type="EMBL" id="CP141059">
    <property type="protein sequence ID" value="WQQ26114.1"/>
    <property type="molecule type" value="Genomic_DNA"/>
</dbReference>
<proteinExistence type="predicted"/>
<accession>A0ABZ0ZQQ9</accession>
<dbReference type="Proteomes" id="UP001327225">
    <property type="component" value="Chromosome"/>
</dbReference>
<keyword evidence="2" id="KW-1133">Transmembrane helix</keyword>